<evidence type="ECO:0000313" key="4">
    <source>
        <dbReference type="EMBL" id="OEU09724.1"/>
    </source>
</evidence>
<sequence length="528" mass="53744">MKFFLKIVCMVLVSTRFSAVKADKAVDLVCNSVPTITIGVAACVIDDSCFCSTASIGANACIGVNACDFSNGPLGADACVGENACQNADATVGANSCIGENACQNADVPASIGAASCLGGNACIGVVATVGAGSCLSLSSSDSPCGESAGNIGAGSCIGADPCRSLLITATVGAGSCIGPGANCHCLGITIGALSCLGEGACIGVIEGNIGPPGSVGAGSCTNKGSCYRSTGGIAAGSCTGEDSCYKAGGGIAAGSCTGEGSCWGTTSTFSSAAGSCTGKNSCKCASKVFAAGSCTTEDSCIEECDGTVQEDTPAEAAIFCPSRFTETVAPTLSPVAPTLSPVAPTMSPTINTPSACPADVTIFHTDGITTVDPLQAVQILNQDTQNVTVRLNNAWTNTEEAIDKIFYTYKHNAFSQKCHDATDTLGSVNYDDITIHCHQTVAFAELDICVADNGGALVADFDTAEIPTCCGYFDGPTVCYKFKIYCESKCGDEEVLRRNLRNEVQRRNLRKNRISNRANNRQHQPTK</sequence>
<evidence type="ECO:0000256" key="1">
    <source>
        <dbReference type="SAM" id="SignalP"/>
    </source>
</evidence>
<dbReference type="InterPro" id="IPR056050">
    <property type="entry name" value="DUF7633"/>
</dbReference>
<evidence type="ECO:0000259" key="3">
    <source>
        <dbReference type="Pfam" id="PF24646"/>
    </source>
</evidence>
<dbReference type="KEGG" id="fcy:FRACYDRAFT_247980"/>
<name>A0A1E7EV86_9STRA</name>
<keyword evidence="5" id="KW-1185">Reference proteome</keyword>
<dbReference type="Pfam" id="PF24646">
    <property type="entry name" value="DUF7640"/>
    <property type="match status" value="1"/>
</dbReference>
<organism evidence="4 5">
    <name type="scientific">Fragilariopsis cylindrus CCMP1102</name>
    <dbReference type="NCBI Taxonomy" id="635003"/>
    <lineage>
        <taxon>Eukaryota</taxon>
        <taxon>Sar</taxon>
        <taxon>Stramenopiles</taxon>
        <taxon>Ochrophyta</taxon>
        <taxon>Bacillariophyta</taxon>
        <taxon>Bacillariophyceae</taxon>
        <taxon>Bacillariophycidae</taxon>
        <taxon>Bacillariales</taxon>
        <taxon>Bacillariaceae</taxon>
        <taxon>Fragilariopsis</taxon>
    </lineage>
</organism>
<feature type="chain" id="PRO_5009192295" evidence="1">
    <location>
        <begin position="23"/>
        <end position="528"/>
    </location>
</feature>
<gene>
    <name evidence="4" type="ORF">FRACYDRAFT_247980</name>
</gene>
<dbReference type="SUPFAM" id="SSF51161">
    <property type="entry name" value="Trimeric LpxA-like enzymes"/>
    <property type="match status" value="1"/>
</dbReference>
<dbReference type="InterPro" id="IPR056057">
    <property type="entry name" value="DUF7640"/>
</dbReference>
<dbReference type="InParanoid" id="A0A1E7EV86"/>
<evidence type="ECO:0000259" key="2">
    <source>
        <dbReference type="Pfam" id="PF24636"/>
    </source>
</evidence>
<evidence type="ECO:0000313" key="5">
    <source>
        <dbReference type="Proteomes" id="UP000095751"/>
    </source>
</evidence>
<dbReference type="InterPro" id="IPR011004">
    <property type="entry name" value="Trimer_LpxA-like_sf"/>
</dbReference>
<dbReference type="PANTHER" id="PTHR22534">
    <property type="entry name" value="SRCR DOMAIN-CONTAINING PROTEIN"/>
    <property type="match status" value="1"/>
</dbReference>
<accession>A0A1E7EV86</accession>
<proteinExistence type="predicted"/>
<dbReference type="OrthoDB" id="49611at2759"/>
<dbReference type="Pfam" id="PF24636">
    <property type="entry name" value="DUF7633"/>
    <property type="match status" value="1"/>
</dbReference>
<dbReference type="InterPro" id="IPR019524">
    <property type="entry name" value="B-solenoid_diatom-type"/>
</dbReference>
<dbReference type="Proteomes" id="UP000095751">
    <property type="component" value="Unassembled WGS sequence"/>
</dbReference>
<feature type="domain" description="DUF7633" evidence="2">
    <location>
        <begin position="365"/>
        <end position="485"/>
    </location>
</feature>
<keyword evidence="1" id="KW-0732">Signal</keyword>
<protein>
    <submittedName>
        <fullName evidence="4">Uncharacterized protein</fullName>
    </submittedName>
</protein>
<dbReference type="AlphaFoldDB" id="A0A1E7EV86"/>
<dbReference type="EMBL" id="KV784374">
    <property type="protein sequence ID" value="OEU09724.1"/>
    <property type="molecule type" value="Genomic_DNA"/>
</dbReference>
<reference evidence="4 5" key="1">
    <citation type="submission" date="2016-09" db="EMBL/GenBank/DDBJ databases">
        <title>Extensive genetic diversity and differential bi-allelic expression allows diatom success in the polar Southern Ocean.</title>
        <authorList>
            <consortium name="DOE Joint Genome Institute"/>
            <person name="Mock T."/>
            <person name="Otillar R.P."/>
            <person name="Strauss J."/>
            <person name="Dupont C."/>
            <person name="Frickenhaus S."/>
            <person name="Maumus F."/>
            <person name="Mcmullan M."/>
            <person name="Sanges R."/>
            <person name="Schmutz J."/>
            <person name="Toseland A."/>
            <person name="Valas R."/>
            <person name="Veluchamy A."/>
            <person name="Ward B.J."/>
            <person name="Allen A."/>
            <person name="Barry K."/>
            <person name="Falciatore A."/>
            <person name="Ferrante M."/>
            <person name="Fortunato A.E."/>
            <person name="Gloeckner G."/>
            <person name="Gruber A."/>
            <person name="Hipkin R."/>
            <person name="Janech M."/>
            <person name="Kroth P."/>
            <person name="Leese F."/>
            <person name="Lindquist E."/>
            <person name="Lyon B.R."/>
            <person name="Martin J."/>
            <person name="Mayer C."/>
            <person name="Parker M."/>
            <person name="Quesneville H."/>
            <person name="Raymond J."/>
            <person name="Uhlig C."/>
            <person name="Valentin K.U."/>
            <person name="Worden A.Z."/>
            <person name="Armbrust E.V."/>
            <person name="Bowler C."/>
            <person name="Green B."/>
            <person name="Moulton V."/>
            <person name="Van Oosterhout C."/>
            <person name="Grigoriev I."/>
        </authorList>
    </citation>
    <scope>NUCLEOTIDE SEQUENCE [LARGE SCALE GENOMIC DNA]</scope>
    <source>
        <strain evidence="4 5">CCMP1102</strain>
    </source>
</reference>
<dbReference type="PANTHER" id="PTHR22534:SF5">
    <property type="entry name" value="SRCR DOMAIN-CONTAINING PROTEIN"/>
    <property type="match status" value="1"/>
</dbReference>
<feature type="domain" description="DUF7640" evidence="3">
    <location>
        <begin position="42"/>
        <end position="161"/>
    </location>
</feature>
<feature type="signal peptide" evidence="1">
    <location>
        <begin position="1"/>
        <end position="22"/>
    </location>
</feature>